<evidence type="ECO:0000256" key="1">
    <source>
        <dbReference type="SAM" id="MobiDB-lite"/>
    </source>
</evidence>
<feature type="region of interest" description="Disordered" evidence="1">
    <location>
        <begin position="368"/>
        <end position="412"/>
    </location>
</feature>
<accession>A0A816XCF8</accession>
<dbReference type="EMBL" id="CAJNRF010012787">
    <property type="protein sequence ID" value="CAF2144615.1"/>
    <property type="molecule type" value="Genomic_DNA"/>
</dbReference>
<comment type="caution">
    <text evidence="2">The sequence shown here is derived from an EMBL/GenBank/DDBJ whole genome shotgun (WGS) entry which is preliminary data.</text>
</comment>
<dbReference type="AlphaFoldDB" id="A0A816XCF8"/>
<sequence length="549" mass="61762">MWNSHILSNKGVDFLRVLVVEFENVQQECYNENFAKCELLKLAIVINGLSENNSRKKSNDENCDNNNAQITACTPSESSISFSSSSPTSHKKENHPRPTAEMLDWLQELFDIMCNNGAFRGDGRCLNTIGGALGQDETSLVGVAARTPQKSALKLFRLLYPTIGSRVKCGSVSKVPKEQLENIYIYVRGLHRNFNFIRTDMRKAIGTSIRSATCELRKIERHRQQQLNSSQDDENVDSNESDQARNASNDMEIFSDGAGDIAGPDDDVDDFDNEDDGASEKEDLVIDEDIDDEDDHFQIMMTDDDNEIPLHSVKSLVRRLKNSHDRVSRNADVFSMDHSSTKDVEVMNNRYRNDYLQVDEIGDVTMQEQNEELSSSSTTSEDPIDYAPDTNLSSMMSGDDHESNSYQTAQDPVSDNVQSFLPDARQISSTLALFRHRYSLSKSCINDLCELLCYLGAKGVSTEFCSIERNILQNQQNILQSKKYTVCSKCRNKGNITSKCENVKCESRTDFQSTSTTLCILKLLPQITSILERQAILPESDNNCSRINP</sequence>
<proteinExistence type="predicted"/>
<feature type="region of interest" description="Disordered" evidence="1">
    <location>
        <begin position="75"/>
        <end position="97"/>
    </location>
</feature>
<evidence type="ECO:0000313" key="2">
    <source>
        <dbReference type="EMBL" id="CAF2144615.1"/>
    </source>
</evidence>
<organism evidence="2 3">
    <name type="scientific">Rotaria magnacalcarata</name>
    <dbReference type="NCBI Taxonomy" id="392030"/>
    <lineage>
        <taxon>Eukaryota</taxon>
        <taxon>Metazoa</taxon>
        <taxon>Spiralia</taxon>
        <taxon>Gnathifera</taxon>
        <taxon>Rotifera</taxon>
        <taxon>Eurotatoria</taxon>
        <taxon>Bdelloidea</taxon>
        <taxon>Philodinida</taxon>
        <taxon>Philodinidae</taxon>
        <taxon>Rotaria</taxon>
    </lineage>
</organism>
<feature type="compositionally biased region" description="Acidic residues" evidence="1">
    <location>
        <begin position="231"/>
        <end position="240"/>
    </location>
</feature>
<feature type="compositionally biased region" description="Low complexity" evidence="1">
    <location>
        <begin position="76"/>
        <end position="88"/>
    </location>
</feature>
<evidence type="ECO:0000313" key="3">
    <source>
        <dbReference type="Proteomes" id="UP000663856"/>
    </source>
</evidence>
<dbReference type="Proteomes" id="UP000663856">
    <property type="component" value="Unassembled WGS sequence"/>
</dbReference>
<name>A0A816XCF8_9BILA</name>
<feature type="compositionally biased region" description="Acidic residues" evidence="1">
    <location>
        <begin position="263"/>
        <end position="277"/>
    </location>
</feature>
<feature type="region of interest" description="Disordered" evidence="1">
    <location>
        <begin position="222"/>
        <end position="282"/>
    </location>
</feature>
<reference evidence="2" key="1">
    <citation type="submission" date="2021-02" db="EMBL/GenBank/DDBJ databases">
        <authorList>
            <person name="Nowell W R."/>
        </authorList>
    </citation>
    <scope>NUCLEOTIDE SEQUENCE</scope>
</reference>
<protein>
    <submittedName>
        <fullName evidence="2">Uncharacterized protein</fullName>
    </submittedName>
</protein>
<gene>
    <name evidence="2" type="ORF">WKI299_LOCUS29041</name>
</gene>